<gene>
    <name evidence="2" type="ORF">JKP34_03595</name>
</gene>
<dbReference type="EMBL" id="JAERQG010000001">
    <property type="protein sequence ID" value="MBL0764321.1"/>
    <property type="molecule type" value="Genomic_DNA"/>
</dbReference>
<dbReference type="RefSeq" id="WP_201917794.1">
    <property type="nucleotide sequence ID" value="NZ_JAERQG010000001.1"/>
</dbReference>
<name>A0A937A8J6_9BACT</name>
<protein>
    <submittedName>
        <fullName evidence="2">Glycosyltransferase family 2 protein</fullName>
    </submittedName>
</protein>
<feature type="domain" description="Glycosyltransferase 2-like" evidence="1">
    <location>
        <begin position="9"/>
        <end position="159"/>
    </location>
</feature>
<proteinExistence type="predicted"/>
<dbReference type="AlphaFoldDB" id="A0A937A8J6"/>
<dbReference type="InterPro" id="IPR029044">
    <property type="entry name" value="Nucleotide-diphossugar_trans"/>
</dbReference>
<comment type="caution">
    <text evidence="2">The sequence shown here is derived from an EMBL/GenBank/DDBJ whole genome shotgun (WGS) entry which is preliminary data.</text>
</comment>
<evidence type="ECO:0000259" key="1">
    <source>
        <dbReference type="Pfam" id="PF00535"/>
    </source>
</evidence>
<accession>A0A937A8J6</accession>
<dbReference type="PANTHER" id="PTHR22916:SF3">
    <property type="entry name" value="UDP-GLCNAC:BETAGAL BETA-1,3-N-ACETYLGLUCOSAMINYLTRANSFERASE-LIKE PROTEIN 1"/>
    <property type="match status" value="1"/>
</dbReference>
<keyword evidence="3" id="KW-1185">Reference proteome</keyword>
<sequence>MIDNCPLISIIVPAYNVEKYIKESIFSLISQTYDNIEILICDDGSTDRSKENILSIQDARIRFFENQENKGVVYTRNLLLREAKGAYVMLQDADDRSHPERIEKQLNFLLQNPQCKACGTQFIKCYKNKTINKSSLPSNYSDIKNAIPEQYHFLPGTLFFKTTLLDEVGYYNPFFGNDGNEDLYWISKMILKYPYQNLKEYLYYYELNIASLTKFQISNIRKYYIHSVTADLLNSYKSRGTNALEENNLIELERLEREVKNKYIDLTPDDILEKQLGQLIYFKLYTRTIITIWSGYAKSLSFWKKVKITLFILRKLVFHHFSNETNKN</sequence>
<dbReference type="PANTHER" id="PTHR22916">
    <property type="entry name" value="GLYCOSYLTRANSFERASE"/>
    <property type="match status" value="1"/>
</dbReference>
<evidence type="ECO:0000313" key="3">
    <source>
        <dbReference type="Proteomes" id="UP000642920"/>
    </source>
</evidence>
<reference evidence="2" key="1">
    <citation type="submission" date="2021-01" db="EMBL/GenBank/DDBJ databases">
        <title>Marivirga sp. nov., isolated from intertidal surface sediments.</title>
        <authorList>
            <person name="Zhang M."/>
        </authorList>
    </citation>
    <scope>NUCLEOTIDE SEQUENCE</scope>
    <source>
        <strain evidence="2">SM1354</strain>
    </source>
</reference>
<dbReference type="InterPro" id="IPR001173">
    <property type="entry name" value="Glyco_trans_2-like"/>
</dbReference>
<dbReference type="SUPFAM" id="SSF53448">
    <property type="entry name" value="Nucleotide-diphospho-sugar transferases"/>
    <property type="match status" value="1"/>
</dbReference>
<dbReference type="Proteomes" id="UP000642920">
    <property type="component" value="Unassembled WGS sequence"/>
</dbReference>
<dbReference type="CDD" id="cd00761">
    <property type="entry name" value="Glyco_tranf_GTA_type"/>
    <property type="match status" value="1"/>
</dbReference>
<organism evidence="2 3">
    <name type="scientific">Marivirga atlantica</name>
    <dbReference type="NCBI Taxonomy" id="1548457"/>
    <lineage>
        <taxon>Bacteria</taxon>
        <taxon>Pseudomonadati</taxon>
        <taxon>Bacteroidota</taxon>
        <taxon>Cytophagia</taxon>
        <taxon>Cytophagales</taxon>
        <taxon>Marivirgaceae</taxon>
        <taxon>Marivirga</taxon>
    </lineage>
</organism>
<dbReference type="GO" id="GO:0016758">
    <property type="term" value="F:hexosyltransferase activity"/>
    <property type="evidence" value="ECO:0007669"/>
    <property type="project" value="UniProtKB-ARBA"/>
</dbReference>
<dbReference type="Gene3D" id="3.90.550.10">
    <property type="entry name" value="Spore Coat Polysaccharide Biosynthesis Protein SpsA, Chain A"/>
    <property type="match status" value="1"/>
</dbReference>
<dbReference type="Pfam" id="PF00535">
    <property type="entry name" value="Glycos_transf_2"/>
    <property type="match status" value="1"/>
</dbReference>
<evidence type="ECO:0000313" key="2">
    <source>
        <dbReference type="EMBL" id="MBL0764321.1"/>
    </source>
</evidence>